<dbReference type="HOGENOM" id="CLU_020424_0_0_1"/>
<protein>
    <submittedName>
        <fullName evidence="1">Uncharacterized protein</fullName>
    </submittedName>
</protein>
<reference evidence="2" key="1">
    <citation type="journal article" date="2015" name="BMC Genomics">
        <title>Genomic and transcriptomic analysis of the endophytic fungus Pestalotiopsis fici reveals its lifestyle and high potential for synthesis of natural products.</title>
        <authorList>
            <person name="Wang X."/>
            <person name="Zhang X."/>
            <person name="Liu L."/>
            <person name="Xiang M."/>
            <person name="Wang W."/>
            <person name="Sun X."/>
            <person name="Che Y."/>
            <person name="Guo L."/>
            <person name="Liu G."/>
            <person name="Guo L."/>
            <person name="Wang C."/>
            <person name="Yin W.B."/>
            <person name="Stadler M."/>
            <person name="Zhang X."/>
            <person name="Liu X."/>
        </authorList>
    </citation>
    <scope>NUCLEOTIDE SEQUENCE [LARGE SCALE GENOMIC DNA]</scope>
    <source>
        <strain evidence="2">W106-1 / CGMCC3.15140</strain>
    </source>
</reference>
<keyword evidence="2" id="KW-1185">Reference proteome</keyword>
<evidence type="ECO:0000313" key="2">
    <source>
        <dbReference type="Proteomes" id="UP000030651"/>
    </source>
</evidence>
<dbReference type="InParanoid" id="W3WPZ5"/>
<dbReference type="PANTHER" id="PTHR33973">
    <property type="entry name" value="OS07G0153300 PROTEIN"/>
    <property type="match status" value="1"/>
</dbReference>
<dbReference type="AlphaFoldDB" id="W3WPZ5"/>
<dbReference type="EMBL" id="KI912119">
    <property type="protein sequence ID" value="ETS74891.1"/>
    <property type="molecule type" value="Genomic_DNA"/>
</dbReference>
<organism evidence="1 2">
    <name type="scientific">Pestalotiopsis fici (strain W106-1 / CGMCC3.15140)</name>
    <dbReference type="NCBI Taxonomy" id="1229662"/>
    <lineage>
        <taxon>Eukaryota</taxon>
        <taxon>Fungi</taxon>
        <taxon>Dikarya</taxon>
        <taxon>Ascomycota</taxon>
        <taxon>Pezizomycotina</taxon>
        <taxon>Sordariomycetes</taxon>
        <taxon>Xylariomycetidae</taxon>
        <taxon>Amphisphaeriales</taxon>
        <taxon>Sporocadaceae</taxon>
        <taxon>Pestalotiopsis</taxon>
    </lineage>
</organism>
<name>W3WPZ5_PESFW</name>
<evidence type="ECO:0000313" key="1">
    <source>
        <dbReference type="EMBL" id="ETS74891.1"/>
    </source>
</evidence>
<dbReference type="InterPro" id="IPR010775">
    <property type="entry name" value="DUF1365"/>
</dbReference>
<dbReference type="KEGG" id="pfy:PFICI_13375"/>
<dbReference type="eggNOG" id="ENOG502RGVU">
    <property type="taxonomic scope" value="Eukaryota"/>
</dbReference>
<dbReference type="GeneID" id="19278388"/>
<gene>
    <name evidence="1" type="ORF">PFICI_13375</name>
</gene>
<accession>W3WPZ5</accession>
<proteinExistence type="predicted"/>
<dbReference type="OrthoDB" id="3340520at2759"/>
<sequence length="488" mass="55771">MVGVPVGWEGDANGMIATGPPNTARKGWYQIHSADYLERGSGHLTLRQKLDKYLTSQGVDPSRYPFAYLTTAAKLLGYHFNPVSFWYLYSAEKEMTAMILEVNNTFDERRMYFLSSDDPSSKTADEILAETGVDVKPLTKPSTTTMRRAWPKDFHVSPFNSRKGGYSLVAHDPFAPMLEGSGSIDSTINLLSSKSHAKLVARIFSDGAAIDPMTMTTWRKLKFLFSWWWVGFVTFPRIVKEAGVLFFKRQLHVWYRPEPLKESMGRRADDTERQLEAIFRRYLRHLVNQTPAVVEVKYIPSGVSNAEGETMMSPSAQESIDNGRNVLEFKVLTPVFYTRFAYYAHDLEALFCELHDNCTIWISKPELLPKLIFKKPPPAFATRNIVDFGCFKLIQSLRQRPQRIERPLTSAQASSKPPDTHVKTDIRDFRISSMDAYVLEHESDTEKKVYRSLLLRMFVADRIALGSLELLWLEQLALRVLSAWNLTP</sequence>
<dbReference type="Pfam" id="PF07103">
    <property type="entry name" value="DUF1365"/>
    <property type="match status" value="1"/>
</dbReference>
<dbReference type="Proteomes" id="UP000030651">
    <property type="component" value="Unassembled WGS sequence"/>
</dbReference>
<dbReference type="OMA" id="DVWMKDF"/>
<dbReference type="PANTHER" id="PTHR33973:SF4">
    <property type="entry name" value="OS07G0153300 PROTEIN"/>
    <property type="match status" value="1"/>
</dbReference>
<dbReference type="RefSeq" id="XP_007840147.1">
    <property type="nucleotide sequence ID" value="XM_007841956.1"/>
</dbReference>